<protein>
    <recommendedName>
        <fullName evidence="3">Class I SAM-dependent methyltransferase</fullName>
    </recommendedName>
</protein>
<dbReference type="Pfam" id="PF13578">
    <property type="entry name" value="Methyltransf_24"/>
    <property type="match status" value="1"/>
</dbReference>
<dbReference type="EMBL" id="ONZF01000009">
    <property type="protein sequence ID" value="SPJ25517.1"/>
    <property type="molecule type" value="Genomic_DNA"/>
</dbReference>
<gene>
    <name evidence="1" type="ORF">PAA8504_03368</name>
</gene>
<dbReference type="Proteomes" id="UP000244912">
    <property type="component" value="Unassembled WGS sequence"/>
</dbReference>
<dbReference type="Gene3D" id="3.40.50.150">
    <property type="entry name" value="Vaccinia Virus protein VP39"/>
    <property type="match status" value="1"/>
</dbReference>
<dbReference type="RefSeq" id="WP_108895350.1">
    <property type="nucleotide sequence ID" value="NZ_ONZF01000009.1"/>
</dbReference>
<keyword evidence="2" id="KW-1185">Reference proteome</keyword>
<dbReference type="SUPFAM" id="SSF53335">
    <property type="entry name" value="S-adenosyl-L-methionine-dependent methyltransferases"/>
    <property type="match status" value="1"/>
</dbReference>
<evidence type="ECO:0008006" key="3">
    <source>
        <dbReference type="Google" id="ProtNLM"/>
    </source>
</evidence>
<dbReference type="InterPro" id="IPR029063">
    <property type="entry name" value="SAM-dependent_MTases_sf"/>
</dbReference>
<dbReference type="OrthoDB" id="938855at2"/>
<reference evidence="1 2" key="1">
    <citation type="submission" date="2018-03" db="EMBL/GenBank/DDBJ databases">
        <authorList>
            <person name="Keele B.F."/>
        </authorList>
    </citation>
    <scope>NUCLEOTIDE SEQUENCE [LARGE SCALE GENOMIC DNA]</scope>
    <source>
        <strain evidence="1 2">CECT 8504</strain>
    </source>
</reference>
<sequence length="247" mass="27114">MAHALRLKSSYISTIRGLATLSRGTGFTRWLDARQDRSRLAHWTRSLGAIHDLDAMIALDVPWWTYRAIDAVTLFLASRPEARVFEYGSGASTAWLARRAGHVTSVEHHGGWHDRMQIALAARSDLGPVDLSLVPPDNTPASDMKYRSAKPGETGRSFAAYARTIDDGPATPYDLIVIDGRARQACLDHAADHLAPGGMIVFDNSARRRYRRAIAASPFDAIPLRGLTPALPYPDQTTLLFRAEPAA</sequence>
<dbReference type="AlphaFoldDB" id="A0A2R8BZB8"/>
<evidence type="ECO:0000313" key="2">
    <source>
        <dbReference type="Proteomes" id="UP000244912"/>
    </source>
</evidence>
<name>A0A2R8BZB8_9RHOB</name>
<accession>A0A2R8BZB8</accession>
<evidence type="ECO:0000313" key="1">
    <source>
        <dbReference type="EMBL" id="SPJ25517.1"/>
    </source>
</evidence>
<organism evidence="1 2">
    <name type="scientific">Palleronia abyssalis</name>
    <dbReference type="NCBI Taxonomy" id="1501240"/>
    <lineage>
        <taxon>Bacteria</taxon>
        <taxon>Pseudomonadati</taxon>
        <taxon>Pseudomonadota</taxon>
        <taxon>Alphaproteobacteria</taxon>
        <taxon>Rhodobacterales</taxon>
        <taxon>Roseobacteraceae</taxon>
        <taxon>Palleronia</taxon>
    </lineage>
</organism>
<proteinExistence type="predicted"/>